<reference evidence="2 3" key="1">
    <citation type="submission" date="2017-03" db="EMBL/GenBank/DDBJ databases">
        <title>Genome analysis of Rhizobial strains effectives or ineffectives for nitrogen fixation isolated from bean seeds.</title>
        <authorList>
            <person name="Peralta H."/>
            <person name="Aguilar-Vera A."/>
            <person name="Mora Y."/>
            <person name="Vargas-Lagunas C."/>
            <person name="Girard L."/>
            <person name="Mora J."/>
        </authorList>
    </citation>
    <scope>NUCLEOTIDE SEQUENCE [LARGE SCALE GENOMIC DNA]</scope>
    <source>
        <strain evidence="2 3">CCGM3</strain>
    </source>
</reference>
<dbReference type="AlphaFoldDB" id="A0A370KLF9"/>
<organism evidence="2 3">
    <name type="scientific">Rhizobium grahamii</name>
    <dbReference type="NCBI Taxonomy" id="1120045"/>
    <lineage>
        <taxon>Bacteria</taxon>
        <taxon>Pseudomonadati</taxon>
        <taxon>Pseudomonadota</taxon>
        <taxon>Alphaproteobacteria</taxon>
        <taxon>Hyphomicrobiales</taxon>
        <taxon>Rhizobiaceae</taxon>
        <taxon>Rhizobium/Agrobacterium group</taxon>
        <taxon>Rhizobium</taxon>
    </lineage>
</organism>
<dbReference type="EMBL" id="NAAC01000018">
    <property type="protein sequence ID" value="RDJ09007.1"/>
    <property type="molecule type" value="Genomic_DNA"/>
</dbReference>
<feature type="transmembrane region" description="Helical" evidence="1">
    <location>
        <begin position="174"/>
        <end position="193"/>
    </location>
</feature>
<evidence type="ECO:0000313" key="2">
    <source>
        <dbReference type="EMBL" id="RDJ09007.1"/>
    </source>
</evidence>
<gene>
    <name evidence="2" type="ORF">B5K06_20985</name>
</gene>
<sequence>MIFRRPIFILAILTVLPLYAVAEAHQRSSSGPHTGNAIAEISHGEMIMIAEYRDRIIDLAAQATDTTEPFRRVLNYAQIQYAYCLWGRMPGGVTDETSPFNECSHAYLAATKAVLLSMRSMGGEAVQAEAIVSAIDAGMVLRGLALITCEFSGETFNTADIIRPSWGDVPQHPASMATLTVLAMALLAAVYCGRRLLQRIAP</sequence>
<keyword evidence="1" id="KW-0812">Transmembrane</keyword>
<dbReference type="OrthoDB" id="7875723at2"/>
<name>A0A370KLF9_9HYPH</name>
<proteinExistence type="predicted"/>
<evidence type="ECO:0000313" key="3">
    <source>
        <dbReference type="Proteomes" id="UP000254939"/>
    </source>
</evidence>
<dbReference type="RefSeq" id="WP_114714572.1">
    <property type="nucleotide sequence ID" value="NZ_KZ857261.1"/>
</dbReference>
<dbReference type="Proteomes" id="UP000254939">
    <property type="component" value="Unassembled WGS sequence"/>
</dbReference>
<keyword evidence="1" id="KW-0472">Membrane</keyword>
<evidence type="ECO:0008006" key="4">
    <source>
        <dbReference type="Google" id="ProtNLM"/>
    </source>
</evidence>
<comment type="caution">
    <text evidence="2">The sequence shown here is derived from an EMBL/GenBank/DDBJ whole genome shotgun (WGS) entry which is preliminary data.</text>
</comment>
<evidence type="ECO:0000256" key="1">
    <source>
        <dbReference type="SAM" id="Phobius"/>
    </source>
</evidence>
<accession>A0A370KLF9</accession>
<protein>
    <recommendedName>
        <fullName evidence="4">Transmembrane protein</fullName>
    </recommendedName>
</protein>
<keyword evidence="1" id="KW-1133">Transmembrane helix</keyword>